<feature type="coiled-coil region" evidence="17">
    <location>
        <begin position="1248"/>
        <end position="1352"/>
    </location>
</feature>
<evidence type="ECO:0000256" key="18">
    <source>
        <dbReference type="SAM" id="MobiDB-lite"/>
    </source>
</evidence>
<feature type="compositionally biased region" description="Acidic residues" evidence="18">
    <location>
        <begin position="1899"/>
        <end position="1923"/>
    </location>
</feature>
<dbReference type="FunFam" id="4.10.270.10:FF:000002">
    <property type="entry name" value="unconventional myosin-XVIIIa isoform X1"/>
    <property type="match status" value="1"/>
</dbReference>
<dbReference type="CDD" id="cd01386">
    <property type="entry name" value="MYSc_Myo18"/>
    <property type="match status" value="1"/>
</dbReference>
<dbReference type="InterPro" id="IPR001478">
    <property type="entry name" value="PDZ"/>
</dbReference>
<dbReference type="SMART" id="SM00015">
    <property type="entry name" value="IQ"/>
    <property type="match status" value="1"/>
</dbReference>
<dbReference type="InterPro" id="IPR057772">
    <property type="entry name" value="SH3_Myo18a"/>
</dbReference>
<evidence type="ECO:0000256" key="3">
    <source>
        <dbReference type="ARBA" id="ARBA00008314"/>
    </source>
</evidence>
<dbReference type="InterPro" id="IPR027417">
    <property type="entry name" value="P-loop_NTPase"/>
</dbReference>
<comment type="subcellular location">
    <subcellularLocation>
        <location evidence="1">Cytoplasm</location>
        <location evidence="1">Cytoskeleton</location>
        <location evidence="1">Microtubule organizing center</location>
    </subcellularLocation>
    <subcellularLocation>
        <location evidence="2">Golgi apparatus</location>
        <location evidence="2">trans-Golgi network</location>
    </subcellularLocation>
    <subcellularLocation>
        <location evidence="13">Golgi outpost</location>
    </subcellularLocation>
</comment>
<dbReference type="Gene3D" id="3.40.850.10">
    <property type="entry name" value="Kinesin motor domain"/>
    <property type="match status" value="1"/>
</dbReference>
<comment type="similarity">
    <text evidence="3 16">Belongs to the TRAFAC class myosin-kinesin ATPase superfamily. Myosin family.</text>
</comment>
<evidence type="ECO:0000256" key="7">
    <source>
        <dbReference type="ARBA" id="ARBA00022840"/>
    </source>
</evidence>
<keyword evidence="9 17" id="KW-0175">Coiled coil</keyword>
<feature type="compositionally biased region" description="Basic and acidic residues" evidence="18">
    <location>
        <begin position="1992"/>
        <end position="2001"/>
    </location>
</feature>
<dbReference type="CDD" id="cd06747">
    <property type="entry name" value="PDZ_MYO18-like"/>
    <property type="match status" value="1"/>
</dbReference>
<evidence type="ECO:0000256" key="2">
    <source>
        <dbReference type="ARBA" id="ARBA00004601"/>
    </source>
</evidence>
<dbReference type="InterPro" id="IPR036961">
    <property type="entry name" value="Kinesin_motor_dom_sf"/>
</dbReference>
<dbReference type="FunFam" id="1.10.10.820:FF:000004">
    <property type="entry name" value="unconventional myosin-XVIIIa isoform X1"/>
    <property type="match status" value="1"/>
</dbReference>
<dbReference type="SUPFAM" id="SSF50156">
    <property type="entry name" value="PDZ domain-like"/>
    <property type="match status" value="1"/>
</dbReference>
<dbReference type="GO" id="GO:0005524">
    <property type="term" value="F:ATP binding"/>
    <property type="evidence" value="ECO:0007669"/>
    <property type="project" value="UniProtKB-UniRule"/>
</dbReference>
<dbReference type="InterPro" id="IPR001609">
    <property type="entry name" value="Myosin_head_motor_dom-like"/>
</dbReference>
<dbReference type="GO" id="GO:1903028">
    <property type="term" value="P:positive regulation of opsonization"/>
    <property type="evidence" value="ECO:0007669"/>
    <property type="project" value="UniProtKB-ARBA"/>
</dbReference>
<organism evidence="22">
    <name type="scientific">Balaenoptera musculus</name>
    <name type="common">Blue whale</name>
    <dbReference type="NCBI Taxonomy" id="9771"/>
    <lineage>
        <taxon>Eukaryota</taxon>
        <taxon>Metazoa</taxon>
        <taxon>Chordata</taxon>
        <taxon>Craniata</taxon>
        <taxon>Vertebrata</taxon>
        <taxon>Euteleostomi</taxon>
        <taxon>Mammalia</taxon>
        <taxon>Eutheria</taxon>
        <taxon>Laurasiatheria</taxon>
        <taxon>Artiodactyla</taxon>
        <taxon>Whippomorpha</taxon>
        <taxon>Cetacea</taxon>
        <taxon>Mysticeti</taxon>
        <taxon>Balaenopteridae</taxon>
        <taxon>Balaenoptera</taxon>
    </lineage>
</organism>
<dbReference type="Gene3D" id="2.30.42.10">
    <property type="match status" value="1"/>
</dbReference>
<keyword evidence="7 16" id="KW-0067">ATP-binding</keyword>
<dbReference type="SMART" id="SM00228">
    <property type="entry name" value="PDZ"/>
    <property type="match status" value="1"/>
</dbReference>
<feature type="domain" description="PDZ" evidence="19">
    <location>
        <begin position="220"/>
        <end position="311"/>
    </location>
</feature>
<dbReference type="Gene3D" id="1.10.10.820">
    <property type="match status" value="1"/>
</dbReference>
<feature type="domain" description="Myosin N-terminal SH3-like" evidence="21">
    <location>
        <begin position="349"/>
        <end position="401"/>
    </location>
</feature>
<dbReference type="PRINTS" id="PR00193">
    <property type="entry name" value="MYOSINHEAVY"/>
</dbReference>
<feature type="compositionally biased region" description="Polar residues" evidence="18">
    <location>
        <begin position="1950"/>
        <end position="1959"/>
    </location>
</feature>
<dbReference type="InterPro" id="IPR036064">
    <property type="entry name" value="MYSc_Myo18"/>
</dbReference>
<evidence type="ECO:0000256" key="6">
    <source>
        <dbReference type="ARBA" id="ARBA00022741"/>
    </source>
</evidence>
<evidence type="ECO:0000256" key="4">
    <source>
        <dbReference type="ARBA" id="ARBA00022490"/>
    </source>
</evidence>
<feature type="region of interest" description="Disordered" evidence="18">
    <location>
        <begin position="1899"/>
        <end position="2001"/>
    </location>
</feature>
<dbReference type="Gene3D" id="1.20.58.530">
    <property type="match status" value="1"/>
</dbReference>
<evidence type="ECO:0000259" key="19">
    <source>
        <dbReference type="PROSITE" id="PS50106"/>
    </source>
</evidence>
<dbReference type="PROSITE" id="PS50106">
    <property type="entry name" value="PDZ"/>
    <property type="match status" value="1"/>
</dbReference>
<keyword evidence="6 16" id="KW-0547">Nucleotide-binding</keyword>
<evidence type="ECO:0000256" key="16">
    <source>
        <dbReference type="PROSITE-ProRule" id="PRU00782"/>
    </source>
</evidence>
<dbReference type="FunFam" id="3.40.850.10:FF:000020">
    <property type="entry name" value="unconventional myosin-XVIIIa isoform X1"/>
    <property type="match status" value="1"/>
</dbReference>
<name>A0A8C0DHB7_BALMU</name>
<dbReference type="GO" id="GO:0031032">
    <property type="term" value="P:actomyosin structure organization"/>
    <property type="evidence" value="ECO:0007669"/>
    <property type="project" value="TreeGrafter"/>
</dbReference>
<dbReference type="FunFam" id="2.30.42.10:FF:000059">
    <property type="entry name" value="unconventional myosin-XVIIIa isoform X1"/>
    <property type="match status" value="1"/>
</dbReference>
<feature type="binding site" evidence="16">
    <location>
        <begin position="497"/>
        <end position="504"/>
    </location>
    <ligand>
        <name>ATP</name>
        <dbReference type="ChEBI" id="CHEBI:30616"/>
    </ligand>
</feature>
<gene>
    <name evidence="22" type="primary">MYO18A</name>
</gene>
<dbReference type="GO" id="GO:0051015">
    <property type="term" value="F:actin filament binding"/>
    <property type="evidence" value="ECO:0007669"/>
    <property type="project" value="TreeGrafter"/>
</dbReference>
<dbReference type="FunFam" id="1.20.58.530:FF:000011">
    <property type="entry name" value="unconventional myosin-XVIIIa isoform X2"/>
    <property type="match status" value="1"/>
</dbReference>
<feature type="compositionally biased region" description="Polar residues" evidence="18">
    <location>
        <begin position="1975"/>
        <end position="1989"/>
    </location>
</feature>
<evidence type="ECO:0000256" key="12">
    <source>
        <dbReference type="ARBA" id="ARBA00023212"/>
    </source>
</evidence>
<dbReference type="Gene3D" id="1.20.120.720">
    <property type="entry name" value="Myosin VI head, motor domain, U50 subdomain"/>
    <property type="match status" value="1"/>
</dbReference>
<comment type="function">
    <text evidence="14">May link Golgi membranes to the cytoskeleton and participate in the tensile force required for vesicle budding from the Golgi. Thereby, may play a role in Golgi membrane trafficking and could indirectly give its flattened shape to the Golgi apparatus. Alternatively, in concert with LURAP1 and CDC42BPA/CDC42BPB, has been involved in modulating lamellar actomyosin retrograde flow that is crucial to cell protrusion and migration. May be involved in the maintenance of the stromal cell architectures required for cell to cell contact. Regulates trafficking, expression, and activation of innate immune receptors on macrophages. Plays a role to suppress inflammatory responsiveness of macrophages via a mechanism that modulates CD14 trafficking. Acts as a receptor of surfactant-associated protein A (SFTPA1/SP-A) and plays an important role in internalization and clearance of SFTPA1-opsonized S.aureus by alveolar macrophages. Strongly enhances natural killer cell cytotoxicity.</text>
</comment>
<evidence type="ECO:0000256" key="14">
    <source>
        <dbReference type="ARBA" id="ARBA00058021"/>
    </source>
</evidence>
<evidence type="ECO:0000256" key="10">
    <source>
        <dbReference type="ARBA" id="ARBA00023123"/>
    </source>
</evidence>
<dbReference type="Pfam" id="PF00063">
    <property type="entry name" value="Myosin_head"/>
    <property type="match status" value="2"/>
</dbReference>
<feature type="region of interest" description="Disordered" evidence="18">
    <location>
        <begin position="1814"/>
        <end position="1865"/>
    </location>
</feature>
<dbReference type="Gene3D" id="1.20.5.1160">
    <property type="entry name" value="Vasodilator-stimulated phosphoprotein"/>
    <property type="match status" value="1"/>
</dbReference>
<feature type="compositionally biased region" description="Basic and acidic residues" evidence="18">
    <location>
        <begin position="1"/>
        <end position="17"/>
    </location>
</feature>
<dbReference type="Gene3D" id="4.10.270.10">
    <property type="entry name" value="Myosin, subunit A"/>
    <property type="match status" value="1"/>
</dbReference>
<dbReference type="InterPro" id="IPR000048">
    <property type="entry name" value="IQ_motif_EF-hand-BS"/>
</dbReference>
<dbReference type="Gene3D" id="3.30.70.1590">
    <property type="match status" value="1"/>
</dbReference>
<dbReference type="PROSITE" id="PS51456">
    <property type="entry name" value="MYOSIN_MOTOR"/>
    <property type="match status" value="1"/>
</dbReference>
<dbReference type="GO" id="GO:0043030">
    <property type="term" value="P:regulation of macrophage activation"/>
    <property type="evidence" value="ECO:0007669"/>
    <property type="project" value="UniProtKB-ARBA"/>
</dbReference>
<dbReference type="GO" id="GO:0005815">
    <property type="term" value="C:microtubule organizing center"/>
    <property type="evidence" value="ECO:0007669"/>
    <property type="project" value="UniProtKB-SubCell"/>
</dbReference>
<evidence type="ECO:0000256" key="5">
    <source>
        <dbReference type="ARBA" id="ARBA00022553"/>
    </source>
</evidence>
<evidence type="ECO:0000256" key="9">
    <source>
        <dbReference type="ARBA" id="ARBA00023054"/>
    </source>
</evidence>
<dbReference type="PANTHER" id="PTHR45615:SF13">
    <property type="entry name" value="UNCONVENTIONAL MYOSIN-XVIIIA"/>
    <property type="match status" value="1"/>
</dbReference>
<dbReference type="GO" id="GO:0005794">
    <property type="term" value="C:Golgi apparatus"/>
    <property type="evidence" value="ECO:0007669"/>
    <property type="project" value="UniProtKB-SubCell"/>
</dbReference>
<evidence type="ECO:0000256" key="13">
    <source>
        <dbReference type="ARBA" id="ARBA00024182"/>
    </source>
</evidence>
<dbReference type="PANTHER" id="PTHR45615">
    <property type="entry name" value="MYOSIN HEAVY CHAIN, NON-MUSCLE"/>
    <property type="match status" value="1"/>
</dbReference>
<keyword evidence="8" id="KW-0333">Golgi apparatus</keyword>
<proteinExistence type="inferred from homology"/>
<feature type="compositionally biased region" description="Basic and acidic residues" evidence="18">
    <location>
        <begin position="23"/>
        <end position="34"/>
    </location>
</feature>
<feature type="domain" description="Myosin motor" evidence="20">
    <location>
        <begin position="404"/>
        <end position="1184"/>
    </location>
</feature>
<dbReference type="SMART" id="SM00242">
    <property type="entry name" value="MYSc"/>
    <property type="match status" value="1"/>
</dbReference>
<evidence type="ECO:0000256" key="1">
    <source>
        <dbReference type="ARBA" id="ARBA00004267"/>
    </source>
</evidence>
<feature type="region of interest" description="Disordered" evidence="18">
    <location>
        <begin position="1449"/>
        <end position="1480"/>
    </location>
</feature>
<evidence type="ECO:0000259" key="20">
    <source>
        <dbReference type="PROSITE" id="PS51456"/>
    </source>
</evidence>
<protein>
    <recommendedName>
        <fullName evidence="15">Unconventional myosin-XVIIIa</fullName>
    </recommendedName>
</protein>
<dbReference type="SUPFAM" id="SSF90257">
    <property type="entry name" value="Myosin rod fragments"/>
    <property type="match status" value="1"/>
</dbReference>
<keyword evidence="12" id="KW-0206">Cytoskeleton</keyword>
<dbReference type="GeneTree" id="ENSGT00940000155768"/>
<evidence type="ECO:0000256" key="11">
    <source>
        <dbReference type="ARBA" id="ARBA00023175"/>
    </source>
</evidence>
<dbReference type="Pfam" id="PF24556">
    <property type="entry name" value="SH3_Myosin-XVIIIa"/>
    <property type="match status" value="1"/>
</dbReference>
<dbReference type="Pfam" id="PF00595">
    <property type="entry name" value="PDZ"/>
    <property type="match status" value="1"/>
</dbReference>
<keyword evidence="5" id="KW-0597">Phosphoprotein</keyword>
<dbReference type="FunFam" id="1.20.120.720:FF:000007">
    <property type="entry name" value="unconventional myosin-XVIIIa isoform X2"/>
    <property type="match status" value="1"/>
</dbReference>
<keyword evidence="10 16" id="KW-0518">Myosin</keyword>
<evidence type="ECO:0000256" key="15">
    <source>
        <dbReference type="ARBA" id="ARBA00073449"/>
    </source>
</evidence>
<dbReference type="GO" id="GO:0003774">
    <property type="term" value="F:cytoskeletal motor activity"/>
    <property type="evidence" value="ECO:0007669"/>
    <property type="project" value="UniProtKB-UniRule"/>
</dbReference>
<accession>A0A8C0DHB7</accession>
<dbReference type="GO" id="GO:0032982">
    <property type="term" value="C:myosin filament"/>
    <property type="evidence" value="ECO:0007669"/>
    <property type="project" value="TreeGrafter"/>
</dbReference>
<dbReference type="InterPro" id="IPR036034">
    <property type="entry name" value="PDZ_sf"/>
</dbReference>
<dbReference type="FunFam" id="3.30.70.1590:FF:000004">
    <property type="entry name" value="unconventional myosin-XVIIIa isoform X1"/>
    <property type="match status" value="1"/>
</dbReference>
<evidence type="ECO:0000259" key="21">
    <source>
        <dbReference type="PROSITE" id="PS51844"/>
    </source>
</evidence>
<evidence type="ECO:0000256" key="17">
    <source>
        <dbReference type="SAM" id="Coils"/>
    </source>
</evidence>
<comment type="caution">
    <text evidence="16">Lacks conserved residue(s) required for the propagation of feature annotation.</text>
</comment>
<dbReference type="Ensembl" id="ENSBMST00010023288.1">
    <property type="protein sequence ID" value="ENSBMSP00010021111.1"/>
    <property type="gene ID" value="ENSBMSG00010014109.1"/>
</dbReference>
<keyword evidence="11 16" id="KW-0505">Motor protein</keyword>
<dbReference type="PROSITE" id="PS51844">
    <property type="entry name" value="SH3_LIKE"/>
    <property type="match status" value="1"/>
</dbReference>
<keyword evidence="4" id="KW-0963">Cytoplasm</keyword>
<feature type="region of interest" description="Disordered" evidence="18">
    <location>
        <begin position="140"/>
        <end position="167"/>
    </location>
</feature>
<dbReference type="InterPro" id="IPR004009">
    <property type="entry name" value="SH3_Myosin"/>
</dbReference>
<sequence>MFNLMKKDKDKDGTRKEKKEKKEKKERMSAAELRSLEEMSLRRGFFNLNRSSKRDSKTRLEISNPIPIKVASGSDLHLTDIDSDSNRGSVILDSGHLSTASSSDDLKGEEGSLRGSVLQRAAKFGSLAKQNSQMIVKRFSFSQRSRDESASETSTPSEHSAAPSPQVEVRTLEEQLMQHPGPGIPRPGPRSRAPELVTKRFPADLRLPPVVPPLPPALRELELQRRPTGDFGFSLRRTTMLDRGPEGQVYRRVVHFAEPGAGTKDLALGLVPGDRLVEINGHNVESKSRDEIVEMIRQSGDSVRLKVQPIPELSELSRSWLRSGEGPRREPAHVKTEEQIAAEEAWYETEKVWLVHKDGFSLATQLKSEELSLPEGKVRVKLDHDGAILDVDEDDVEANAPSCDRLEDLASLVYLNESSVLHTLRQRYGASLLHTYAGPSLLVLSPRGAPAVYSEKVMHMFKGCRREDMAPHIYAVAQTAYRAMLMSRQDQSIILLGSSGSGKTTSCQHLVQYLATIAGTSGNKVFSVDKWQALYTLLEAFGNSPTIMNSNATRFSQILSLDFDQAGQVASASVQTMLLEKLRVARRPAGEATFNIFYYLLACGDGTLRTELHLNHLAENNVFGIVPLAKPEEKQKAAQQFSKLQTAMKVLGISPDEQKACWLILAAIYHLGAAGATKEAAEAGRRQFARHEWAQKAAYLLGCNLEELSSAIFKHQHQGGTLQRSTSFRQGPEESSLGDSTGPKLSALECLEGMASGLYSELFTLLISLVNRALKSSQHSLCSMMIVDTPGFQNPEQGGSARGASFEELCHNYGQDRLQRLFHERTFVQELERYKEENIELAFDDLEPATDDSVAAVDQASHQSLVRSLARTDEAKGLLWLLEEEVLVPGATEDALLERLFSYYGPQEGDRKGQSPLLRSSKPHHFLLGHSHGTNWVEYNTAGWLSYTKQNPATQNAPRLLQDSQKKIISNLFLGRAGSATVLSGSIAGLEGGSQLALRRATSMRKTFTTGMAAVKKKSLCIQIKLQVDALIDTIKKSKLHFVHCFLPVAEGWAGEPRSAHSRRVSCSSELDLPPGDHCEAGLLQLDAPLLRAQLRGSRLLDAMRMYRQGYPDHMVFSEFRRRFDVLAPHLTKKHGRNYIVVDEKRAVEELLESLDLEQSSCCMGLSRVFFRAGTLARLEEQRDEQTSRNLTLFQAACRGYLARQHFKKKKIQDLAIRCVQKNIKKNKGVKDWPWWKLFTTVRPLIEVQLSEEQIRNKDEEIQQLRSKLEKVEKERNELRLSSDRLETRISELTSELTDERNTGESASQLLDAETAERLRAEKEMKELQTQYDALKKKMEVMEMEVMEARLIRAAEINGEVDDDDTGGEWRLKYERAVREVDFTKKRLQQEFEDKLEVEQQNRRQLERRLGDLQADSDESQRALQQLKKKCQRLTAELQDTKLHLEGQQVRNHELEKKQRRFDSELSQAHEEAQREKLQREKLQREKDMLLAEAFSLKQQMEEKDMDIAGFTQKVVSLEAELQDISSQESKDEASLAKVKKQLRDLEAKVKDQEEELDEQAGTIQMLEQLKQMEIQLEEEYEDKQKVLREKRELENKVTTLSDQVNQRDFESEKRLRKDLKRTKALLADAQIMLDHLKNNAPSKREIAQLKNQLEESEFTCAAAVKARKAMEVEIEDLHLQIDDIAKAKTALEEQLSRLQREKNEIQSRLEEDQEDMNELMKKHKAAVAQASRDLAQMNDLQAQLEEANKEKQELQEKLQALQSQVEFLEQSMVDRSLVSRQEAKIRELETRLEFERTQVKRLESLAGRLKENMEKLTEERDQRTAAENREKEQNKRLQRQLRDTKEEMGELARKEAEASRKKHELEMDLESLEAANQSLQADLKLAFKRIGDLQAAIEDEMESDENEDLINSEGDSDVDSELEDRVDGVKSWLSKNKGPSKAASDDGSLKSSSPTSYWKSLAPDRSDDEHDPLDSTSRPRYSHNYLSDSDTEAKQTETNA</sequence>
<dbReference type="GO" id="GO:0016460">
    <property type="term" value="C:myosin II complex"/>
    <property type="evidence" value="ECO:0007669"/>
    <property type="project" value="TreeGrafter"/>
</dbReference>
<evidence type="ECO:0000313" key="22">
    <source>
        <dbReference type="Ensembl" id="ENSBMSP00010021111.1"/>
    </source>
</evidence>
<dbReference type="PROSITE" id="PS50096">
    <property type="entry name" value="IQ"/>
    <property type="match status" value="1"/>
</dbReference>
<feature type="region of interest" description="Disordered" evidence="18">
    <location>
        <begin position="1"/>
        <end position="34"/>
    </location>
</feature>
<dbReference type="FunFam" id="1.20.5.1160:FF:000006">
    <property type="entry name" value="Myosin-XVIIIa isoform a"/>
    <property type="match status" value="1"/>
</dbReference>
<keyword evidence="16" id="KW-0009">Actin-binding</keyword>
<evidence type="ECO:0000256" key="8">
    <source>
        <dbReference type="ARBA" id="ARBA00023034"/>
    </source>
</evidence>
<feature type="region of interest" description="Disordered" evidence="18">
    <location>
        <begin position="722"/>
        <end position="742"/>
    </location>
</feature>
<dbReference type="SUPFAM" id="SSF52540">
    <property type="entry name" value="P-loop containing nucleoside triphosphate hydrolases"/>
    <property type="match status" value="1"/>
</dbReference>
<reference evidence="22" key="1">
    <citation type="submission" date="2023-09" db="UniProtKB">
        <authorList>
            <consortium name="Ensembl"/>
        </authorList>
    </citation>
    <scope>IDENTIFICATION</scope>
</reference>